<dbReference type="OrthoDB" id="9803927at2"/>
<evidence type="ECO:0000313" key="3">
    <source>
        <dbReference type="EMBL" id="ETI59357.1"/>
    </source>
</evidence>
<dbReference type="PANTHER" id="PTHR11575:SF24">
    <property type="entry name" value="5'-NUCLEOTIDASE"/>
    <property type="match status" value="1"/>
</dbReference>
<protein>
    <recommendedName>
        <fullName evidence="2">5'-Nucleotidase C-terminal domain-containing protein</fullName>
    </recommendedName>
</protein>
<reference evidence="3 4" key="1">
    <citation type="journal article" date="2014" name="Genome Announc.">
        <title>Draft Genome Sequence of Marinomonas sp. Strain D104, a Polycyclic Aromatic Hydrocarbon-Degrading Bacterium from the Deep-Sea Sediment of the Arctic Ocean.</title>
        <authorList>
            <person name="Dong C."/>
            <person name="Bai X."/>
            <person name="Lai Q."/>
            <person name="Xie Y."/>
            <person name="Chen X."/>
            <person name="Shao Z."/>
        </authorList>
    </citation>
    <scope>NUCLEOTIDE SEQUENCE [LARGE SCALE GENOMIC DNA]</scope>
    <source>
        <strain evidence="3 4">D104</strain>
    </source>
</reference>
<dbReference type="SUPFAM" id="SSF56300">
    <property type="entry name" value="Metallo-dependent phosphatases"/>
    <property type="match status" value="1"/>
</dbReference>
<comment type="similarity">
    <text evidence="1">Belongs to the 5'-nucleotidase family.</text>
</comment>
<organism evidence="3 4">
    <name type="scientific">Marinomonas profundimaris</name>
    <dbReference type="NCBI Taxonomy" id="1208321"/>
    <lineage>
        <taxon>Bacteria</taxon>
        <taxon>Pseudomonadati</taxon>
        <taxon>Pseudomonadota</taxon>
        <taxon>Gammaproteobacteria</taxon>
        <taxon>Oceanospirillales</taxon>
        <taxon>Oceanospirillaceae</taxon>
        <taxon>Marinomonas</taxon>
    </lineage>
</organism>
<feature type="chain" id="PRO_5005149715" description="5'-Nucleotidase C-terminal domain-containing protein" evidence="1">
    <location>
        <begin position="29"/>
        <end position="506"/>
    </location>
</feature>
<accession>W1RR57</accession>
<proteinExistence type="inferred from homology"/>
<keyword evidence="1" id="KW-0378">Hydrolase</keyword>
<dbReference type="InterPro" id="IPR029052">
    <property type="entry name" value="Metallo-depent_PP-like"/>
</dbReference>
<gene>
    <name evidence="3" type="ORF">D104_12925</name>
</gene>
<dbReference type="RefSeq" id="WP_024024644.1">
    <property type="nucleotide sequence ID" value="NZ_AYOZ01000034.1"/>
</dbReference>
<dbReference type="InterPro" id="IPR036907">
    <property type="entry name" value="5'-Nucleotdase_C_sf"/>
</dbReference>
<keyword evidence="1" id="KW-0732">Signal</keyword>
<dbReference type="Proteomes" id="UP000018857">
    <property type="component" value="Unassembled WGS sequence"/>
</dbReference>
<sequence>MTQFKKTFGYFLKRLLLLSLILSHIALAEQRATLIFDAEMPVINDAEQGQYAQLASVIDQYRKKDTNTFFIFGGESLGPSMLSSMDRGAHIIDLLNSLKPSAMGVSKRELSYQEDELILRTYEAAFPIVSSNLYDPLTHRPPDGIHTFAILKNANISLGFISVLAPEMIEKYPTNRVEVTSAEKAIIKAVIELKSRGVNLIVLHYSMYLPIFDQLLENGIVDLTLYKDQYFSSNPFYGAAHHPRNVIIENSTHAVAVHLTWQEDPLKRNLVITKDDIDVTAYPPKASVLKQEKEYAQRINSLLEEVLGTTETPIDLRRKPLRNAENGFANLVADTLREFTDAQISLVNSGTIRSNTEFSKGTLLTRRDIRTILPYRNTIKLIEANGQQITDALEYGLSGLGSESGQYLQISGIKIQYDSTRDVGHRLLSVTFNNKPLNPTKSYRVATLDYLLMGGDGYTMFKDNIELDYHQTSNFTLYDIMANAVLQQKVISPKTDGRIIDKATTQ</sequence>
<dbReference type="InterPro" id="IPR008334">
    <property type="entry name" value="5'-Nucleotdase_C"/>
</dbReference>
<dbReference type="PANTHER" id="PTHR11575">
    <property type="entry name" value="5'-NUCLEOTIDASE-RELATED"/>
    <property type="match status" value="1"/>
</dbReference>
<keyword evidence="1" id="KW-0547">Nucleotide-binding</keyword>
<dbReference type="PRINTS" id="PR01607">
    <property type="entry name" value="APYRASEFAMLY"/>
</dbReference>
<dbReference type="PATRIC" id="fig|1208321.3.peg.2571"/>
<dbReference type="Gene3D" id="3.90.780.10">
    <property type="entry name" value="5'-Nucleotidase, C-terminal domain"/>
    <property type="match status" value="1"/>
</dbReference>
<dbReference type="EMBL" id="AYOZ01000034">
    <property type="protein sequence ID" value="ETI59357.1"/>
    <property type="molecule type" value="Genomic_DNA"/>
</dbReference>
<dbReference type="GO" id="GO:0000166">
    <property type="term" value="F:nucleotide binding"/>
    <property type="evidence" value="ECO:0007669"/>
    <property type="project" value="UniProtKB-KW"/>
</dbReference>
<dbReference type="SUPFAM" id="SSF55816">
    <property type="entry name" value="5'-nucleotidase (syn. UDP-sugar hydrolase), C-terminal domain"/>
    <property type="match status" value="1"/>
</dbReference>
<dbReference type="eggNOG" id="COG0737">
    <property type="taxonomic scope" value="Bacteria"/>
</dbReference>
<dbReference type="InterPro" id="IPR006179">
    <property type="entry name" value="5_nucleotidase/apyrase"/>
</dbReference>
<dbReference type="GO" id="GO:0009166">
    <property type="term" value="P:nucleotide catabolic process"/>
    <property type="evidence" value="ECO:0007669"/>
    <property type="project" value="InterPro"/>
</dbReference>
<comment type="caution">
    <text evidence="3">The sequence shown here is derived from an EMBL/GenBank/DDBJ whole genome shotgun (WGS) entry which is preliminary data.</text>
</comment>
<evidence type="ECO:0000259" key="2">
    <source>
        <dbReference type="Pfam" id="PF02872"/>
    </source>
</evidence>
<name>W1RR57_9GAMM</name>
<dbReference type="AlphaFoldDB" id="W1RR57"/>
<dbReference type="STRING" id="1208321.D104_12925"/>
<keyword evidence="4" id="KW-1185">Reference proteome</keyword>
<dbReference type="GO" id="GO:0016787">
    <property type="term" value="F:hydrolase activity"/>
    <property type="evidence" value="ECO:0007669"/>
    <property type="project" value="UniProtKB-KW"/>
</dbReference>
<evidence type="ECO:0000313" key="4">
    <source>
        <dbReference type="Proteomes" id="UP000018857"/>
    </source>
</evidence>
<dbReference type="Gene3D" id="3.60.21.10">
    <property type="match status" value="1"/>
</dbReference>
<evidence type="ECO:0000256" key="1">
    <source>
        <dbReference type="RuleBase" id="RU362119"/>
    </source>
</evidence>
<dbReference type="Pfam" id="PF02872">
    <property type="entry name" value="5_nucleotid_C"/>
    <property type="match status" value="1"/>
</dbReference>
<feature type="signal peptide" evidence="1">
    <location>
        <begin position="1"/>
        <end position="28"/>
    </location>
</feature>
<feature type="domain" description="5'-Nucleotidase C-terminal" evidence="2">
    <location>
        <begin position="306"/>
        <end position="463"/>
    </location>
</feature>